<dbReference type="EMBL" id="KV745019">
    <property type="protein sequence ID" value="OCK79168.1"/>
    <property type="molecule type" value="Genomic_DNA"/>
</dbReference>
<feature type="region of interest" description="Disordered" evidence="2">
    <location>
        <begin position="195"/>
        <end position="214"/>
    </location>
</feature>
<reference evidence="4 5" key="1">
    <citation type="journal article" date="2016" name="Nat. Commun.">
        <title>Ectomycorrhizal ecology is imprinted in the genome of the dominant symbiotic fungus Cenococcum geophilum.</title>
        <authorList>
            <consortium name="DOE Joint Genome Institute"/>
            <person name="Peter M."/>
            <person name="Kohler A."/>
            <person name="Ohm R.A."/>
            <person name="Kuo A."/>
            <person name="Krutzmann J."/>
            <person name="Morin E."/>
            <person name="Arend M."/>
            <person name="Barry K.W."/>
            <person name="Binder M."/>
            <person name="Choi C."/>
            <person name="Clum A."/>
            <person name="Copeland A."/>
            <person name="Grisel N."/>
            <person name="Haridas S."/>
            <person name="Kipfer T."/>
            <person name="LaButti K."/>
            <person name="Lindquist E."/>
            <person name="Lipzen A."/>
            <person name="Maire R."/>
            <person name="Meier B."/>
            <person name="Mihaltcheva S."/>
            <person name="Molinier V."/>
            <person name="Murat C."/>
            <person name="Poggeler S."/>
            <person name="Quandt C.A."/>
            <person name="Sperisen C."/>
            <person name="Tritt A."/>
            <person name="Tisserant E."/>
            <person name="Crous P.W."/>
            <person name="Henrissat B."/>
            <person name="Nehls U."/>
            <person name="Egli S."/>
            <person name="Spatafora J.W."/>
            <person name="Grigoriev I.V."/>
            <person name="Martin F.M."/>
        </authorList>
    </citation>
    <scope>NUCLEOTIDE SEQUENCE [LARGE SCALE GENOMIC DNA]</scope>
    <source>
        <strain evidence="4 5">CBS 459.81</strain>
    </source>
</reference>
<protein>
    <recommendedName>
        <fullName evidence="3">DUF8040 domain-containing protein</fullName>
    </recommendedName>
</protein>
<evidence type="ECO:0000256" key="2">
    <source>
        <dbReference type="SAM" id="MobiDB-lite"/>
    </source>
</evidence>
<organism evidence="4 5">
    <name type="scientific">Lepidopterella palustris CBS 459.81</name>
    <dbReference type="NCBI Taxonomy" id="1314670"/>
    <lineage>
        <taxon>Eukaryota</taxon>
        <taxon>Fungi</taxon>
        <taxon>Dikarya</taxon>
        <taxon>Ascomycota</taxon>
        <taxon>Pezizomycotina</taxon>
        <taxon>Dothideomycetes</taxon>
        <taxon>Pleosporomycetidae</taxon>
        <taxon>Mytilinidiales</taxon>
        <taxon>Argynnaceae</taxon>
        <taxon>Lepidopterella</taxon>
    </lineage>
</organism>
<evidence type="ECO:0000313" key="5">
    <source>
        <dbReference type="Proteomes" id="UP000250266"/>
    </source>
</evidence>
<feature type="domain" description="DUF8040" evidence="3">
    <location>
        <begin position="248"/>
        <end position="337"/>
    </location>
</feature>
<feature type="compositionally biased region" description="Polar residues" evidence="2">
    <location>
        <begin position="195"/>
        <end position="207"/>
    </location>
</feature>
<accession>A0A8E2E8S2</accession>
<dbReference type="AlphaFoldDB" id="A0A8E2E8S2"/>
<dbReference type="InterPro" id="IPR058353">
    <property type="entry name" value="DUF8040"/>
</dbReference>
<dbReference type="Proteomes" id="UP000250266">
    <property type="component" value="Unassembled WGS sequence"/>
</dbReference>
<evidence type="ECO:0000256" key="1">
    <source>
        <dbReference type="SAM" id="Coils"/>
    </source>
</evidence>
<evidence type="ECO:0000313" key="4">
    <source>
        <dbReference type="EMBL" id="OCK79168.1"/>
    </source>
</evidence>
<keyword evidence="1" id="KW-0175">Coiled coil</keyword>
<proteinExistence type="predicted"/>
<keyword evidence="5" id="KW-1185">Reference proteome</keyword>
<evidence type="ECO:0000259" key="3">
    <source>
        <dbReference type="Pfam" id="PF26138"/>
    </source>
</evidence>
<sequence>MSRSYVPGGSQGINPAVLETTSAQIPMLTLREELLQAQHTQFQAADLGREELIREAQQLRKSIEASQTRLREIEDLLNLSATLQYEGSSTTPKVRSPLGGLPYVQRIIQRHQNAQESAQKQPMLEQPCLKRKRMATATFGVGSTTRGSTYTAWRDPEQPVLNHPENSSPGYHSIISAQAMATRAIEAAGLQDNNNDTISVQSETGSDSLDEAMGSDSSPYFDLQDWAADRGIAPLDPVRDPDRTRQHHQNFTQDLIRNTPSRFPGYGRMEVWQFKALNKWCCKHTNLSKSGHLTRQEKLLAFLYMVGSDTRLEIIASFWSCSPDQAKCIFAEVMDALLILHSKSQLSKAPHFKVYMSKWQVLGWDSDDKKTREAILKPGRAQRYGCSQEDLFKVLTALNIWIVTCRKPPP</sequence>
<gene>
    <name evidence="4" type="ORF">K432DRAFT_405826</name>
</gene>
<name>A0A8E2E8S2_9PEZI</name>
<dbReference type="OrthoDB" id="3786878at2759"/>
<dbReference type="Pfam" id="PF26138">
    <property type="entry name" value="DUF8040"/>
    <property type="match status" value="1"/>
</dbReference>
<feature type="coiled-coil region" evidence="1">
    <location>
        <begin position="49"/>
        <end position="76"/>
    </location>
</feature>